<dbReference type="Proteomes" id="UP000007015">
    <property type="component" value="Chromosome 9"/>
</dbReference>
<dbReference type="Gramene" id="BGIOSGA029905-TA">
    <property type="protein sequence ID" value="BGIOSGA029905-PA"/>
    <property type="gene ID" value="BGIOSGA029905"/>
</dbReference>
<organism evidence="1 2">
    <name type="scientific">Oryza sativa subsp. indica</name>
    <name type="common">Rice</name>
    <dbReference type="NCBI Taxonomy" id="39946"/>
    <lineage>
        <taxon>Eukaryota</taxon>
        <taxon>Viridiplantae</taxon>
        <taxon>Streptophyta</taxon>
        <taxon>Embryophyta</taxon>
        <taxon>Tracheophyta</taxon>
        <taxon>Spermatophyta</taxon>
        <taxon>Magnoliopsida</taxon>
        <taxon>Liliopsida</taxon>
        <taxon>Poales</taxon>
        <taxon>Poaceae</taxon>
        <taxon>BOP clade</taxon>
        <taxon>Oryzoideae</taxon>
        <taxon>Oryzeae</taxon>
        <taxon>Oryzinae</taxon>
        <taxon>Oryza</taxon>
        <taxon>Oryza sativa</taxon>
    </lineage>
</organism>
<proteinExistence type="predicted"/>
<evidence type="ECO:0000313" key="2">
    <source>
        <dbReference type="Proteomes" id="UP000007015"/>
    </source>
</evidence>
<sequence>MAGAPLLPLIEALLPPGLGWRRLHGPQRQGSWRRPPPSPKPFCLTALAGAALPNRGARVVGAALCLPAN</sequence>
<dbReference type="HOGENOM" id="CLU_2780380_0_0_1"/>
<keyword evidence="2" id="KW-1185">Reference proteome</keyword>
<evidence type="ECO:0000313" key="1">
    <source>
        <dbReference type="EMBL" id="EAZ08786.1"/>
    </source>
</evidence>
<accession>A2Z0C5</accession>
<dbReference type="AlphaFoldDB" id="A2Z0C5"/>
<reference evidence="1 2" key="1">
    <citation type="journal article" date="2005" name="PLoS Biol.">
        <title>The genomes of Oryza sativa: a history of duplications.</title>
        <authorList>
            <person name="Yu J."/>
            <person name="Wang J."/>
            <person name="Lin W."/>
            <person name="Li S."/>
            <person name="Li H."/>
            <person name="Zhou J."/>
            <person name="Ni P."/>
            <person name="Dong W."/>
            <person name="Hu S."/>
            <person name="Zeng C."/>
            <person name="Zhang J."/>
            <person name="Zhang Y."/>
            <person name="Li R."/>
            <person name="Xu Z."/>
            <person name="Li S."/>
            <person name="Li X."/>
            <person name="Zheng H."/>
            <person name="Cong L."/>
            <person name="Lin L."/>
            <person name="Yin J."/>
            <person name="Geng J."/>
            <person name="Li G."/>
            <person name="Shi J."/>
            <person name="Liu J."/>
            <person name="Lv H."/>
            <person name="Li J."/>
            <person name="Wang J."/>
            <person name="Deng Y."/>
            <person name="Ran L."/>
            <person name="Shi X."/>
            <person name="Wang X."/>
            <person name="Wu Q."/>
            <person name="Li C."/>
            <person name="Ren X."/>
            <person name="Wang J."/>
            <person name="Wang X."/>
            <person name="Li D."/>
            <person name="Liu D."/>
            <person name="Zhang X."/>
            <person name="Ji Z."/>
            <person name="Zhao W."/>
            <person name="Sun Y."/>
            <person name="Zhang Z."/>
            <person name="Bao J."/>
            <person name="Han Y."/>
            <person name="Dong L."/>
            <person name="Ji J."/>
            <person name="Chen P."/>
            <person name="Wu S."/>
            <person name="Liu J."/>
            <person name="Xiao Y."/>
            <person name="Bu D."/>
            <person name="Tan J."/>
            <person name="Yang L."/>
            <person name="Ye C."/>
            <person name="Zhang J."/>
            <person name="Xu J."/>
            <person name="Zhou Y."/>
            <person name="Yu Y."/>
            <person name="Zhang B."/>
            <person name="Zhuang S."/>
            <person name="Wei H."/>
            <person name="Liu B."/>
            <person name="Lei M."/>
            <person name="Yu H."/>
            <person name="Li Y."/>
            <person name="Xu H."/>
            <person name="Wei S."/>
            <person name="He X."/>
            <person name="Fang L."/>
            <person name="Zhang Z."/>
            <person name="Zhang Y."/>
            <person name="Huang X."/>
            <person name="Su Z."/>
            <person name="Tong W."/>
            <person name="Li J."/>
            <person name="Tong Z."/>
            <person name="Li S."/>
            <person name="Ye J."/>
            <person name="Wang L."/>
            <person name="Fang L."/>
            <person name="Lei T."/>
            <person name="Chen C."/>
            <person name="Chen H."/>
            <person name="Xu Z."/>
            <person name="Li H."/>
            <person name="Huang H."/>
            <person name="Zhang F."/>
            <person name="Xu H."/>
            <person name="Li N."/>
            <person name="Zhao C."/>
            <person name="Li S."/>
            <person name="Dong L."/>
            <person name="Huang Y."/>
            <person name="Li L."/>
            <person name="Xi Y."/>
            <person name="Qi Q."/>
            <person name="Li W."/>
            <person name="Zhang B."/>
            <person name="Hu W."/>
            <person name="Zhang Y."/>
            <person name="Tian X."/>
            <person name="Jiao Y."/>
            <person name="Liang X."/>
            <person name="Jin J."/>
            <person name="Gao L."/>
            <person name="Zheng W."/>
            <person name="Hao B."/>
            <person name="Liu S."/>
            <person name="Wang W."/>
            <person name="Yuan L."/>
            <person name="Cao M."/>
            <person name="McDermott J."/>
            <person name="Samudrala R."/>
            <person name="Wang J."/>
            <person name="Wong G.K."/>
            <person name="Yang H."/>
        </authorList>
    </citation>
    <scope>NUCLEOTIDE SEQUENCE [LARGE SCALE GENOMIC DNA]</scope>
    <source>
        <strain evidence="2">cv. 93-11</strain>
    </source>
</reference>
<name>A2Z0C5_ORYSI</name>
<dbReference type="EMBL" id="CM000134">
    <property type="protein sequence ID" value="EAZ08786.1"/>
    <property type="molecule type" value="Genomic_DNA"/>
</dbReference>
<gene>
    <name evidence="1" type="ORF">OsI_31046</name>
</gene>
<protein>
    <submittedName>
        <fullName evidence="1">Uncharacterized protein</fullName>
    </submittedName>
</protein>